<dbReference type="Proteomes" id="UP001319180">
    <property type="component" value="Unassembled WGS sequence"/>
</dbReference>
<reference evidence="1 2" key="1">
    <citation type="submission" date="2021-05" db="EMBL/GenBank/DDBJ databases">
        <title>A Polyphasic approach of four new species of the genus Ohtaekwangia: Ohtaekwangia histidinii sp. nov., Ohtaekwangia cretensis sp. nov., Ohtaekwangia indiensis sp. nov., Ohtaekwangia reichenbachii sp. nov. from diverse environment.</title>
        <authorList>
            <person name="Octaviana S."/>
        </authorList>
    </citation>
    <scope>NUCLEOTIDE SEQUENCE [LARGE SCALE GENOMIC DNA]</scope>
    <source>
        <strain evidence="1 2">PWU37</strain>
    </source>
</reference>
<dbReference type="Pfam" id="PF14109">
    <property type="entry name" value="GldH_lipo"/>
    <property type="match status" value="1"/>
</dbReference>
<accession>A0AAP2D770</accession>
<evidence type="ECO:0000313" key="1">
    <source>
        <dbReference type="EMBL" id="MBT1686703.1"/>
    </source>
</evidence>
<gene>
    <name evidence="1" type="primary">gldH</name>
    <name evidence="1" type="ORF">KK078_09055</name>
</gene>
<protein>
    <submittedName>
        <fullName evidence="1">Gliding motility lipoprotein GldH</fullName>
    </submittedName>
</protein>
<keyword evidence="1" id="KW-0449">Lipoprotein</keyword>
<evidence type="ECO:0000313" key="2">
    <source>
        <dbReference type="Proteomes" id="UP001319180"/>
    </source>
</evidence>
<sequence length="162" mass="18665">MSVRAVWMIVAGLLVVACGDDNRVYEKYVDFEDRHWLVSEKPEFEFDIHDPQARYDIIGNIRNEVSYPWSRIFITYYLQDSTGTQLHKNLLGNYLFDAKSGKPLGTSGLGDIYDHQLVLLSNYQFPKAGRYTVRLEQFMRKDTLDGVLAVGLRVEKIVPGEQ</sequence>
<comment type="caution">
    <text evidence="1">The sequence shown here is derived from an EMBL/GenBank/DDBJ whole genome shotgun (WGS) entry which is preliminary data.</text>
</comment>
<organism evidence="1 2">
    <name type="scientific">Dawidia soli</name>
    <dbReference type="NCBI Taxonomy" id="2782352"/>
    <lineage>
        <taxon>Bacteria</taxon>
        <taxon>Pseudomonadati</taxon>
        <taxon>Bacteroidota</taxon>
        <taxon>Cytophagia</taxon>
        <taxon>Cytophagales</taxon>
        <taxon>Chryseotaleaceae</taxon>
        <taxon>Dawidia</taxon>
    </lineage>
</organism>
<dbReference type="PROSITE" id="PS51257">
    <property type="entry name" value="PROKAR_LIPOPROTEIN"/>
    <property type="match status" value="1"/>
</dbReference>
<dbReference type="RefSeq" id="WP_254089937.1">
    <property type="nucleotide sequence ID" value="NZ_JAHESC010000010.1"/>
</dbReference>
<dbReference type="NCBIfam" id="TIGR03511">
    <property type="entry name" value="GldH_lipo"/>
    <property type="match status" value="1"/>
</dbReference>
<name>A0AAP2D770_9BACT</name>
<dbReference type="EMBL" id="JAHESC010000010">
    <property type="protein sequence ID" value="MBT1686703.1"/>
    <property type="molecule type" value="Genomic_DNA"/>
</dbReference>
<proteinExistence type="predicted"/>
<keyword evidence="2" id="KW-1185">Reference proteome</keyword>
<dbReference type="AlphaFoldDB" id="A0AAP2D770"/>
<dbReference type="InterPro" id="IPR020018">
    <property type="entry name" value="Motility-assoc_lipoprot_GldH"/>
</dbReference>